<comment type="caution">
    <text evidence="2">The sequence shown here is derived from an EMBL/GenBank/DDBJ whole genome shotgun (WGS) entry which is preliminary data.</text>
</comment>
<evidence type="ECO:0000313" key="2">
    <source>
        <dbReference type="EMBL" id="TCK69197.1"/>
    </source>
</evidence>
<accession>A0A4R1KX18</accession>
<proteinExistence type="predicted"/>
<evidence type="ECO:0000313" key="3">
    <source>
        <dbReference type="Proteomes" id="UP000295714"/>
    </source>
</evidence>
<dbReference type="Proteomes" id="UP000295714">
    <property type="component" value="Unassembled WGS sequence"/>
</dbReference>
<dbReference type="Pfam" id="PF14300">
    <property type="entry name" value="DMP19"/>
    <property type="match status" value="1"/>
</dbReference>
<dbReference type="RefSeq" id="WP_132703620.1">
    <property type="nucleotide sequence ID" value="NZ_SMGI01000001.1"/>
</dbReference>
<dbReference type="Gene3D" id="1.20.1420.60">
    <property type="match status" value="1"/>
</dbReference>
<keyword evidence="3" id="KW-1185">Reference proteome</keyword>
<dbReference type="InterPro" id="IPR025402">
    <property type="entry name" value="DMP19_C"/>
</dbReference>
<reference evidence="2 3" key="1">
    <citation type="journal article" date="2015" name="Stand. Genomic Sci.">
        <title>Genomic Encyclopedia of Bacterial and Archaeal Type Strains, Phase III: the genomes of soil and plant-associated and newly described type strains.</title>
        <authorList>
            <person name="Whitman W.B."/>
            <person name="Woyke T."/>
            <person name="Klenk H.P."/>
            <person name="Zhou Y."/>
            <person name="Lilburn T.G."/>
            <person name="Beck B.J."/>
            <person name="De Vos P."/>
            <person name="Vandamme P."/>
            <person name="Eisen J.A."/>
            <person name="Garrity G."/>
            <person name="Hugenholtz P."/>
            <person name="Kyrpides N.C."/>
        </authorList>
    </citation>
    <scope>NUCLEOTIDE SEQUENCE [LARGE SCALE GENOMIC DNA]</scope>
    <source>
        <strain evidence="2 3">CECT 8445</strain>
    </source>
</reference>
<organism evidence="2 3">
    <name type="scientific">Winogradskyella wandonensis</name>
    <dbReference type="NCBI Taxonomy" id="1442586"/>
    <lineage>
        <taxon>Bacteria</taxon>
        <taxon>Pseudomonadati</taxon>
        <taxon>Bacteroidota</taxon>
        <taxon>Flavobacteriia</taxon>
        <taxon>Flavobacteriales</taxon>
        <taxon>Flavobacteriaceae</taxon>
        <taxon>Winogradskyella</taxon>
    </lineage>
</organism>
<dbReference type="OrthoDB" id="7989464at2"/>
<dbReference type="AlphaFoldDB" id="A0A4R1KX18"/>
<gene>
    <name evidence="2" type="ORF">DFQ05_0717</name>
</gene>
<feature type="domain" description="DNA mimic protein DMP19 C-terminal" evidence="1">
    <location>
        <begin position="36"/>
        <end position="148"/>
    </location>
</feature>
<name>A0A4R1KX18_9FLAO</name>
<evidence type="ECO:0000259" key="1">
    <source>
        <dbReference type="Pfam" id="PF14300"/>
    </source>
</evidence>
<dbReference type="EMBL" id="SMGI01000001">
    <property type="protein sequence ID" value="TCK69197.1"/>
    <property type="molecule type" value="Genomic_DNA"/>
</dbReference>
<sequence>MTEIDFALNQKSDTDKIELVGTVLWNKANEVGHFTKLSEAEKVFVFIDIFESEINRNGLFGFFYNASGKYAHEVLQAFQTIGANETAFIINDAIKGFEVLPVPKDILLRRQIIIKRKLALENFWSKLDDALINVSEDIVTLLIAYIAARKTDFQY</sequence>
<protein>
    <submittedName>
        <fullName evidence="2">Uncharacterized protein DUF4375</fullName>
    </submittedName>
</protein>